<dbReference type="Gene3D" id="3.30.160.60">
    <property type="entry name" value="Classic Zinc Finger"/>
    <property type="match status" value="5"/>
</dbReference>
<feature type="non-terminal residue" evidence="8">
    <location>
        <position position="1"/>
    </location>
</feature>
<keyword evidence="4" id="KW-0862">Zinc</keyword>
<feature type="non-terminal residue" evidence="8">
    <location>
        <position position="510"/>
    </location>
</feature>
<dbReference type="PANTHER" id="PTHR24379">
    <property type="entry name" value="KRAB AND ZINC FINGER DOMAIN-CONTAINING"/>
    <property type="match status" value="1"/>
</dbReference>
<evidence type="ECO:0000256" key="6">
    <source>
        <dbReference type="SAM" id="MobiDB-lite"/>
    </source>
</evidence>
<gene>
    <name evidence="8" type="ORF">MNOR_LOCUS1669</name>
</gene>
<keyword evidence="2" id="KW-0677">Repeat</keyword>
<dbReference type="InterPro" id="IPR036236">
    <property type="entry name" value="Znf_C2H2_sf"/>
</dbReference>
<feature type="compositionally biased region" description="Basic residues" evidence="6">
    <location>
        <begin position="35"/>
        <end position="46"/>
    </location>
</feature>
<comment type="caution">
    <text evidence="8">The sequence shown here is derived from an EMBL/GenBank/DDBJ whole genome shotgun (WGS) entry which is preliminary data.</text>
</comment>
<protein>
    <recommendedName>
        <fullName evidence="7">C2H2-type domain-containing protein</fullName>
    </recommendedName>
</protein>
<evidence type="ECO:0000313" key="9">
    <source>
        <dbReference type="Proteomes" id="UP001497623"/>
    </source>
</evidence>
<keyword evidence="1" id="KW-0479">Metal-binding</keyword>
<feature type="domain" description="C2H2-type" evidence="7">
    <location>
        <begin position="210"/>
        <end position="237"/>
    </location>
</feature>
<evidence type="ECO:0000256" key="1">
    <source>
        <dbReference type="ARBA" id="ARBA00022723"/>
    </source>
</evidence>
<dbReference type="Pfam" id="PF00096">
    <property type="entry name" value="zf-C2H2"/>
    <property type="match status" value="3"/>
</dbReference>
<dbReference type="PROSITE" id="PS00028">
    <property type="entry name" value="ZINC_FINGER_C2H2_1"/>
    <property type="match status" value="6"/>
</dbReference>
<keyword evidence="3 5" id="KW-0863">Zinc-finger</keyword>
<dbReference type="EMBL" id="CAXKWB010000457">
    <property type="protein sequence ID" value="CAL4060914.1"/>
    <property type="molecule type" value="Genomic_DNA"/>
</dbReference>
<proteinExistence type="predicted"/>
<evidence type="ECO:0000256" key="5">
    <source>
        <dbReference type="PROSITE-ProRule" id="PRU00042"/>
    </source>
</evidence>
<dbReference type="SMART" id="SM00355">
    <property type="entry name" value="ZnF_C2H2"/>
    <property type="match status" value="10"/>
</dbReference>
<dbReference type="GO" id="GO:0008270">
    <property type="term" value="F:zinc ion binding"/>
    <property type="evidence" value="ECO:0007669"/>
    <property type="project" value="UniProtKB-KW"/>
</dbReference>
<feature type="domain" description="C2H2-type" evidence="7">
    <location>
        <begin position="303"/>
        <end position="330"/>
    </location>
</feature>
<accession>A0AAV2PP02</accession>
<evidence type="ECO:0000259" key="7">
    <source>
        <dbReference type="PROSITE" id="PS50157"/>
    </source>
</evidence>
<evidence type="ECO:0000256" key="4">
    <source>
        <dbReference type="ARBA" id="ARBA00022833"/>
    </source>
</evidence>
<dbReference type="InterPro" id="IPR013087">
    <property type="entry name" value="Znf_C2H2_type"/>
</dbReference>
<feature type="domain" description="C2H2-type" evidence="7">
    <location>
        <begin position="275"/>
        <end position="302"/>
    </location>
</feature>
<name>A0AAV2PP02_MEGNR</name>
<organism evidence="8 9">
    <name type="scientific">Meganyctiphanes norvegica</name>
    <name type="common">Northern krill</name>
    <name type="synonym">Thysanopoda norvegica</name>
    <dbReference type="NCBI Taxonomy" id="48144"/>
    <lineage>
        <taxon>Eukaryota</taxon>
        <taxon>Metazoa</taxon>
        <taxon>Ecdysozoa</taxon>
        <taxon>Arthropoda</taxon>
        <taxon>Crustacea</taxon>
        <taxon>Multicrustacea</taxon>
        <taxon>Malacostraca</taxon>
        <taxon>Eumalacostraca</taxon>
        <taxon>Eucarida</taxon>
        <taxon>Euphausiacea</taxon>
        <taxon>Euphausiidae</taxon>
        <taxon>Meganyctiphanes</taxon>
    </lineage>
</organism>
<feature type="domain" description="C2H2-type" evidence="7">
    <location>
        <begin position="118"/>
        <end position="147"/>
    </location>
</feature>
<dbReference type="PANTHER" id="PTHR24379:SF121">
    <property type="entry name" value="C2H2-TYPE DOMAIN-CONTAINING PROTEIN"/>
    <property type="match status" value="1"/>
</dbReference>
<evidence type="ECO:0000313" key="8">
    <source>
        <dbReference type="EMBL" id="CAL4060914.1"/>
    </source>
</evidence>
<evidence type="ECO:0000256" key="3">
    <source>
        <dbReference type="ARBA" id="ARBA00022771"/>
    </source>
</evidence>
<feature type="region of interest" description="Disordered" evidence="6">
    <location>
        <begin position="35"/>
        <end position="58"/>
    </location>
</feature>
<dbReference type="PROSITE" id="PS50157">
    <property type="entry name" value="ZINC_FINGER_C2H2_2"/>
    <property type="match status" value="4"/>
</dbReference>
<keyword evidence="9" id="KW-1185">Reference proteome</keyword>
<dbReference type="AlphaFoldDB" id="A0AAV2PP02"/>
<reference evidence="8 9" key="1">
    <citation type="submission" date="2024-05" db="EMBL/GenBank/DDBJ databases">
        <authorList>
            <person name="Wallberg A."/>
        </authorList>
    </citation>
    <scope>NUCLEOTIDE SEQUENCE [LARGE SCALE GENOMIC DNA]</scope>
</reference>
<dbReference type="Proteomes" id="UP001497623">
    <property type="component" value="Unassembled WGS sequence"/>
</dbReference>
<evidence type="ECO:0000256" key="2">
    <source>
        <dbReference type="ARBA" id="ARBA00022737"/>
    </source>
</evidence>
<dbReference type="SUPFAM" id="SSF57667">
    <property type="entry name" value="beta-beta-alpha zinc fingers"/>
    <property type="match status" value="4"/>
</dbReference>
<sequence length="510" mass="59324">ELNILACGFCGQEFLSLKESQEHISQEHPCESFNKVKKGSATKKGKPHGEKIKYPAQPGLLIGHRKSRNISHKEDSEIENLDKDIKRPVQEPKLLQDQYWLEKQRPKPASMQEIEKSYKCPIRTCKYKFSSEENLTIHRKIHGGKGEERTFFCLHCDTKFDKWVSCQLHLWKNHQLDVDLLTCGICNQYKTTTQQKLILHQKIHSEKREHVCKVCGKAFRQHSQVLNHQVQHIKKQEDKPNWAQKTYCDLCDRWFVDQKGLKFHKLAVHLQVKLYECPHCPYRCSRKFSLSLHMRQHSGERSYKCELCGLGLPDHNVLRRHKLTHLHKKPFKCPHLNCSFDSVHQSRFKAHLSKQHPKATHVVYKCQICPLTTEDLDTYVKHSSGHEKEMVEEVFRQRKEEASALDMNTITVNTNHHHQSGNAEPRGTIQMPRIPDENELWEDNGIGNSKQETIIVESFNTGYNNKTKLITIKLDDLPATKSGSHVSNNQDNIRICSQSKTDVNMDNESK</sequence>